<reference evidence="2" key="1">
    <citation type="journal article" date="2020" name="Stud. Mycol.">
        <title>101 Dothideomycetes genomes: a test case for predicting lifestyles and emergence of pathogens.</title>
        <authorList>
            <person name="Haridas S."/>
            <person name="Albert R."/>
            <person name="Binder M."/>
            <person name="Bloem J."/>
            <person name="Labutti K."/>
            <person name="Salamov A."/>
            <person name="Andreopoulos B."/>
            <person name="Baker S."/>
            <person name="Barry K."/>
            <person name="Bills G."/>
            <person name="Bluhm B."/>
            <person name="Cannon C."/>
            <person name="Castanera R."/>
            <person name="Culley D."/>
            <person name="Daum C."/>
            <person name="Ezra D."/>
            <person name="Gonzalez J."/>
            <person name="Henrissat B."/>
            <person name="Kuo A."/>
            <person name="Liang C."/>
            <person name="Lipzen A."/>
            <person name="Lutzoni F."/>
            <person name="Magnuson J."/>
            <person name="Mondo S."/>
            <person name="Nolan M."/>
            <person name="Ohm R."/>
            <person name="Pangilinan J."/>
            <person name="Park H.-J."/>
            <person name="Ramirez L."/>
            <person name="Alfaro M."/>
            <person name="Sun H."/>
            <person name="Tritt A."/>
            <person name="Yoshinaga Y."/>
            <person name="Zwiers L.-H."/>
            <person name="Turgeon B."/>
            <person name="Goodwin S."/>
            <person name="Spatafora J."/>
            <person name="Crous P."/>
            <person name="Grigoriev I."/>
        </authorList>
    </citation>
    <scope>NUCLEOTIDE SEQUENCE</scope>
    <source>
        <strain evidence="2">CBS 690.94</strain>
    </source>
</reference>
<keyword evidence="1" id="KW-1133">Transmembrane helix</keyword>
<gene>
    <name evidence="2" type="ORF">P171DRAFT_434192</name>
</gene>
<evidence type="ECO:0000256" key="1">
    <source>
        <dbReference type="SAM" id="Phobius"/>
    </source>
</evidence>
<keyword evidence="1" id="KW-0472">Membrane</keyword>
<feature type="transmembrane region" description="Helical" evidence="1">
    <location>
        <begin position="12"/>
        <end position="32"/>
    </location>
</feature>
<keyword evidence="1" id="KW-0812">Transmembrane</keyword>
<comment type="caution">
    <text evidence="2">The sequence shown here is derived from an EMBL/GenBank/DDBJ whole genome shotgun (WGS) entry which is preliminary data.</text>
</comment>
<dbReference type="AlphaFoldDB" id="A0A9P4PAN8"/>
<protein>
    <submittedName>
        <fullName evidence="2">Uncharacterized protein</fullName>
    </submittedName>
</protein>
<accession>A0A9P4PAN8</accession>
<name>A0A9P4PAN8_9PLEO</name>
<dbReference type="EMBL" id="MU001505">
    <property type="protein sequence ID" value="KAF2441520.1"/>
    <property type="molecule type" value="Genomic_DNA"/>
</dbReference>
<dbReference type="Proteomes" id="UP000799764">
    <property type="component" value="Unassembled WGS sequence"/>
</dbReference>
<keyword evidence="3" id="KW-1185">Reference proteome</keyword>
<evidence type="ECO:0000313" key="3">
    <source>
        <dbReference type="Proteomes" id="UP000799764"/>
    </source>
</evidence>
<proteinExistence type="predicted"/>
<evidence type="ECO:0000313" key="2">
    <source>
        <dbReference type="EMBL" id="KAF2441520.1"/>
    </source>
</evidence>
<organism evidence="2 3">
    <name type="scientific">Karstenula rhodostoma CBS 690.94</name>
    <dbReference type="NCBI Taxonomy" id="1392251"/>
    <lineage>
        <taxon>Eukaryota</taxon>
        <taxon>Fungi</taxon>
        <taxon>Dikarya</taxon>
        <taxon>Ascomycota</taxon>
        <taxon>Pezizomycotina</taxon>
        <taxon>Dothideomycetes</taxon>
        <taxon>Pleosporomycetidae</taxon>
        <taxon>Pleosporales</taxon>
        <taxon>Massarineae</taxon>
        <taxon>Didymosphaeriaceae</taxon>
        <taxon>Karstenula</taxon>
    </lineage>
</organism>
<sequence>MRPTPSTPSQRALQPLALALASLLLSLLIYTINWWRAATSVPGGWAKDHAAAGGGVPSNSASNPHPIAHLTAAAEARFAALVAAHPTTLADAAADYRRARGRHPPPGFAAWFAFA</sequence>